<evidence type="ECO:0000313" key="1">
    <source>
        <dbReference type="EMBL" id="MBI3128349.1"/>
    </source>
</evidence>
<accession>A0A932MMJ3</accession>
<organism evidence="1 2">
    <name type="scientific">Tectimicrobiota bacterium</name>
    <dbReference type="NCBI Taxonomy" id="2528274"/>
    <lineage>
        <taxon>Bacteria</taxon>
        <taxon>Pseudomonadati</taxon>
        <taxon>Nitrospinota/Tectimicrobiota group</taxon>
        <taxon>Candidatus Tectimicrobiota</taxon>
    </lineage>
</organism>
<dbReference type="Proteomes" id="UP000782312">
    <property type="component" value="Unassembled WGS sequence"/>
</dbReference>
<comment type="caution">
    <text evidence="1">The sequence shown here is derived from an EMBL/GenBank/DDBJ whole genome shotgun (WGS) entry which is preliminary data.</text>
</comment>
<name>A0A932MMJ3_UNCTE</name>
<sequence length="80" mass="8579">MDPNSQEYMDLYAYVASLTPEVYKSMKKFEADRQALMKKMGSQGGKGNPCAPGGGNPCAPRGNPCAPKRNPCGNPCAPKR</sequence>
<gene>
    <name evidence="1" type="ORF">HYZ11_12145</name>
</gene>
<protein>
    <submittedName>
        <fullName evidence="1">Uncharacterized protein</fullName>
    </submittedName>
</protein>
<reference evidence="1" key="1">
    <citation type="submission" date="2020-07" db="EMBL/GenBank/DDBJ databases">
        <title>Huge and variable diversity of episymbiotic CPR bacteria and DPANN archaea in groundwater ecosystems.</title>
        <authorList>
            <person name="He C.Y."/>
            <person name="Keren R."/>
            <person name="Whittaker M."/>
            <person name="Farag I.F."/>
            <person name="Doudna J."/>
            <person name="Cate J.H.D."/>
            <person name="Banfield J.F."/>
        </authorList>
    </citation>
    <scope>NUCLEOTIDE SEQUENCE</scope>
    <source>
        <strain evidence="1">NC_groundwater_763_Ag_S-0.2um_68_21</strain>
    </source>
</reference>
<proteinExistence type="predicted"/>
<dbReference type="EMBL" id="JACPUR010000028">
    <property type="protein sequence ID" value="MBI3128349.1"/>
    <property type="molecule type" value="Genomic_DNA"/>
</dbReference>
<evidence type="ECO:0000313" key="2">
    <source>
        <dbReference type="Proteomes" id="UP000782312"/>
    </source>
</evidence>
<dbReference type="AlphaFoldDB" id="A0A932MMJ3"/>